<protein>
    <recommendedName>
        <fullName evidence="4">Phosphosulfolactate synthase</fullName>
    </recommendedName>
</protein>
<evidence type="ECO:0000256" key="1">
    <source>
        <dbReference type="ARBA" id="ARBA00010424"/>
    </source>
</evidence>
<dbReference type="SUPFAM" id="SSF102110">
    <property type="entry name" value="(2r)-phospho-3-sulfolactate synthase ComA"/>
    <property type="match status" value="1"/>
</dbReference>
<dbReference type="InterPro" id="IPR003830">
    <property type="entry name" value="ComA_synth"/>
</dbReference>
<dbReference type="RefSeq" id="WP_234253733.1">
    <property type="nucleotide sequence ID" value="NZ_JABFTV010000004.1"/>
</dbReference>
<dbReference type="Pfam" id="PF02679">
    <property type="entry name" value="ComA"/>
    <property type="match status" value="1"/>
</dbReference>
<keyword evidence="3" id="KW-1185">Reference proteome</keyword>
<evidence type="ECO:0000313" key="2">
    <source>
        <dbReference type="EMBL" id="MCE8024369.1"/>
    </source>
</evidence>
<comment type="caution">
    <text evidence="2">The sequence shown here is derived from an EMBL/GenBank/DDBJ whole genome shotgun (WGS) entry which is preliminary data.</text>
</comment>
<comment type="similarity">
    <text evidence="1">Belongs to the phosphosulfolactate synthase family.</text>
</comment>
<sequence length="263" mass="28459">MATPLVDHLEGKALSVVRLPGRIAKPRQDGLTIVADRGLGRHAQEDLLELAADYIDIAKLAMGVARLLDPEVLHAKLASYARHDIPTFFAGEISELAIVQGMAGNYYQAIHDLGGWGVEISNAQVAMGIREKCEFIAQAREVGLEVIAECGRKGGVSWAGSKRLVAAEVQACLAAGAHRVLIQAEGLNEGVEEVNESLIQDLVGEFGLETLIFQAKESALRSWFLTTFGARVNLDVDSDQVLDLESRRRGMRKRGVFGLMSGL</sequence>
<evidence type="ECO:0008006" key="4">
    <source>
        <dbReference type="Google" id="ProtNLM"/>
    </source>
</evidence>
<accession>A0ABS9ARM0</accession>
<dbReference type="EMBL" id="JABFTV010000004">
    <property type="protein sequence ID" value="MCE8024369.1"/>
    <property type="molecule type" value="Genomic_DNA"/>
</dbReference>
<organism evidence="2 3">
    <name type="scientific">Billgrantia aerodenitrificans</name>
    <dbReference type="NCBI Taxonomy" id="2733483"/>
    <lineage>
        <taxon>Bacteria</taxon>
        <taxon>Pseudomonadati</taxon>
        <taxon>Pseudomonadota</taxon>
        <taxon>Gammaproteobacteria</taxon>
        <taxon>Oceanospirillales</taxon>
        <taxon>Halomonadaceae</taxon>
        <taxon>Billgrantia</taxon>
    </lineage>
</organism>
<name>A0ABS9ARM0_9GAMM</name>
<gene>
    <name evidence="2" type="ORF">HOP59_09515</name>
</gene>
<dbReference type="InterPro" id="IPR013785">
    <property type="entry name" value="Aldolase_TIM"/>
</dbReference>
<reference evidence="2 3" key="1">
    <citation type="journal article" date="2021" name="Front. Microbiol.">
        <title>Aerobic Denitrification and Heterotrophic Sulfur Oxidation in the Genus Halomonas Revealed by Six Novel Species Characterizations and Genome-Based Analysis.</title>
        <authorList>
            <person name="Wang L."/>
            <person name="Shao Z."/>
        </authorList>
    </citation>
    <scope>NUCLEOTIDE SEQUENCE [LARGE SCALE GENOMIC DNA]</scope>
    <source>
        <strain evidence="2 3">MCCC 1A11058</strain>
    </source>
</reference>
<evidence type="ECO:0000313" key="3">
    <source>
        <dbReference type="Proteomes" id="UP001320272"/>
    </source>
</evidence>
<dbReference type="PANTHER" id="PTHR48413">
    <property type="match status" value="1"/>
</dbReference>
<dbReference type="PANTHER" id="PTHR48413:SF1">
    <property type="entry name" value="PROTEIN HEAT-STRESS-ASSOCIATED 32"/>
    <property type="match status" value="1"/>
</dbReference>
<dbReference type="InterPro" id="IPR036112">
    <property type="entry name" value="ComA_synth_sf"/>
</dbReference>
<proteinExistence type="inferred from homology"/>
<dbReference type="Gene3D" id="3.20.20.70">
    <property type="entry name" value="Aldolase class I"/>
    <property type="match status" value="1"/>
</dbReference>
<dbReference type="Proteomes" id="UP001320272">
    <property type="component" value="Unassembled WGS sequence"/>
</dbReference>